<feature type="active site" description="Charge relay system" evidence="13 14">
    <location>
        <position position="247"/>
    </location>
</feature>
<dbReference type="AlphaFoldDB" id="G8YHZ5"/>
<dbReference type="OrthoDB" id="300641at2759"/>
<dbReference type="EMBL" id="FO082052">
    <property type="protein sequence ID" value="CCE81047.1"/>
    <property type="molecule type" value="Genomic_DNA"/>
</dbReference>
<dbReference type="GO" id="GO:0005802">
    <property type="term" value="C:trans-Golgi network"/>
    <property type="evidence" value="ECO:0007669"/>
    <property type="project" value="TreeGrafter"/>
</dbReference>
<dbReference type="Gene3D" id="3.40.50.200">
    <property type="entry name" value="Peptidase S8/S53 domain"/>
    <property type="match status" value="1"/>
</dbReference>
<dbReference type="FunFam" id="3.40.50.200:FF:000005">
    <property type="entry name" value="Proprotein convertase subtilisin/kexin type 7"/>
    <property type="match status" value="1"/>
</dbReference>
<evidence type="ECO:0000256" key="6">
    <source>
        <dbReference type="ARBA" id="ARBA00022801"/>
    </source>
</evidence>
<evidence type="ECO:0000256" key="2">
    <source>
        <dbReference type="ARBA" id="ARBA00005325"/>
    </source>
</evidence>
<gene>
    <name evidence="20" type="primary">Piso0_003395</name>
    <name evidence="19" type="ORF">GNLVRS01_PISO0G11380g</name>
    <name evidence="20" type="ORF">GNLVRS01_PISO0H11381g</name>
</gene>
<dbReference type="InterPro" id="IPR002884">
    <property type="entry name" value="P_dom"/>
</dbReference>
<feature type="compositionally biased region" description="Low complexity" evidence="15">
    <location>
        <begin position="686"/>
        <end position="702"/>
    </location>
</feature>
<dbReference type="InterPro" id="IPR022398">
    <property type="entry name" value="Peptidase_S8_His-AS"/>
</dbReference>
<evidence type="ECO:0000256" key="16">
    <source>
        <dbReference type="SAM" id="Phobius"/>
    </source>
</evidence>
<dbReference type="CDD" id="cd04059">
    <property type="entry name" value="Peptidases_S8_Protein_convertases_Kexins_Furin-like"/>
    <property type="match status" value="1"/>
</dbReference>
<evidence type="ECO:0000313" key="20">
    <source>
        <dbReference type="EMBL" id="CCE81047.1"/>
    </source>
</evidence>
<evidence type="ECO:0000256" key="9">
    <source>
        <dbReference type="ARBA" id="ARBA00022989"/>
    </source>
</evidence>
<sequence length="865" mass="94956">MMRQWQLVLAAVLLLWAGQGWCRGMEVPARQFDSKRYFVVEIDTAGGMAPLGEFIREFSDVFSYEHPVRGLDDHFVFSIDKAHPHSECVGNWRASAEGLMRRADGFEQTYDRLATHPHIRSIEMLPPKRLAKRRPVPFTAEEVALRSVDVADSSQLPVKEASERLGINDPVFVKQWHLINTFYPGHDVNVTGLWYEGIMGNGSVTAIVDDGLDYESRDLADNFNQLGSWDFNDNGNLPKPRLSNDYHGTRCAGEVAAVRNDICGVGVAYGSQVSGIRILSKDLTAEEEAAALMYGLEVNDIFSCSWGPTDDGRTLSQPELVVKKAIVKGIQTGRKNKGAIYVFASGNGGFFGDSCNYDGYTNSIYSITVGAIDYKGIHPSYAESCSAVMVVTYSSGSGEHIHTTDLKGTCASGHGGTSAAAPLAAGIYALVLQVNPNLTWRDLQYVSVLSTTPVNIEDGSYQKTALGRQYSHKYGYGKIDAYKMAHFARNWKNVKPQAWYYSDIMSVGESISANETNNDAKIVRSINIPRKELEAVNVERVEHVTVTVNIASDMRGKIGVSLKSPLGVVSTLGTYRRRDASSAGLKDWTFMSVAHWGEPGDGEWEITVTSDGSDGPNQVEFIDWQLRLFGESIDEKRAETFNITKDYAAVRRSLMTQPHTQIPTSTTSAVSSTALSSTIAASSVAASSSASSSASAAPSEPAETTEPDDDDGKNTHYTTSHAGQYFMALAVLGFIVVVLVMKFHKTPGSIRRRRRHEEYEFDIIPGEDYTDSDDDLDSDGRNSRDRQQRHDDSFDLGFSRQDDPSARLFEQPDSLGGTPPPDYDHIDRFAIGDEPEEHTSGRPDSDPPSTPSGSSGDHIDIKQNT</sequence>
<evidence type="ECO:0000256" key="4">
    <source>
        <dbReference type="ARBA" id="ARBA00022692"/>
    </source>
</evidence>
<keyword evidence="11" id="KW-0865">Zymogen</keyword>
<evidence type="ECO:0000256" key="3">
    <source>
        <dbReference type="ARBA" id="ARBA00022670"/>
    </source>
</evidence>
<evidence type="ECO:0000256" key="14">
    <source>
        <dbReference type="PROSITE-ProRule" id="PRU01240"/>
    </source>
</evidence>
<evidence type="ECO:0000256" key="13">
    <source>
        <dbReference type="PIRSR" id="PIRSR615500-1"/>
    </source>
</evidence>
<evidence type="ECO:0000256" key="10">
    <source>
        <dbReference type="ARBA" id="ARBA00023136"/>
    </source>
</evidence>
<proteinExistence type="inferred from homology"/>
<feature type="region of interest" description="Disordered" evidence="15">
    <location>
        <begin position="686"/>
        <end position="716"/>
    </location>
</feature>
<keyword evidence="6 14" id="KW-0378">Hydrolase</keyword>
<name>G8YHZ5_PICSO</name>
<feature type="active site" description="Charge relay system" evidence="13 14">
    <location>
        <position position="418"/>
    </location>
</feature>
<dbReference type="PRINTS" id="PR00723">
    <property type="entry name" value="SUBTILISIN"/>
</dbReference>
<keyword evidence="21" id="KW-1185">Reference proteome</keyword>
<dbReference type="PROSITE" id="PS51892">
    <property type="entry name" value="SUBTILASE"/>
    <property type="match status" value="1"/>
</dbReference>
<dbReference type="GO" id="GO:0016485">
    <property type="term" value="P:protein processing"/>
    <property type="evidence" value="ECO:0007669"/>
    <property type="project" value="TreeGrafter"/>
</dbReference>
<dbReference type="Proteomes" id="UP000005222">
    <property type="component" value="Chromosome H"/>
</dbReference>
<feature type="compositionally biased region" description="Basic and acidic residues" evidence="15">
    <location>
        <begin position="778"/>
        <end position="793"/>
    </location>
</feature>
<dbReference type="HOGENOM" id="CLU_002976_2_1_1"/>
<protein>
    <submittedName>
        <fullName evidence="20">Piso0_003395 protein</fullName>
    </submittedName>
</protein>
<dbReference type="Pfam" id="PF01483">
    <property type="entry name" value="P_proprotein"/>
    <property type="match status" value="1"/>
</dbReference>
<dbReference type="GO" id="GO:0007323">
    <property type="term" value="P:peptide pheromone maturation"/>
    <property type="evidence" value="ECO:0007669"/>
    <property type="project" value="UniProtKB-ARBA"/>
</dbReference>
<feature type="transmembrane region" description="Helical" evidence="16">
    <location>
        <begin position="725"/>
        <end position="744"/>
    </location>
</feature>
<dbReference type="PROSITE" id="PS00137">
    <property type="entry name" value="SUBTILASE_HIS"/>
    <property type="match status" value="1"/>
</dbReference>
<feature type="region of interest" description="Disordered" evidence="15">
    <location>
        <begin position="764"/>
        <end position="865"/>
    </location>
</feature>
<keyword evidence="7 14" id="KW-0720">Serine protease</keyword>
<dbReference type="GO" id="GO:0004252">
    <property type="term" value="F:serine-type endopeptidase activity"/>
    <property type="evidence" value="ECO:0007669"/>
    <property type="project" value="UniProtKB-UniRule"/>
</dbReference>
<dbReference type="Proteomes" id="UP000005222">
    <property type="component" value="Chromosome G"/>
</dbReference>
<dbReference type="STRING" id="559304.G8YHZ5"/>
<dbReference type="MEROPS" id="S08.070"/>
<dbReference type="FunCoup" id="G8YHZ5">
    <property type="interactions" value="263"/>
</dbReference>
<keyword evidence="5 17" id="KW-0732">Signal</keyword>
<feature type="compositionally biased region" description="Basic and acidic residues" evidence="15">
    <location>
        <begin position="822"/>
        <end position="845"/>
    </location>
</feature>
<dbReference type="PROSITE" id="PS00138">
    <property type="entry name" value="SUBTILASE_SER"/>
    <property type="match status" value="1"/>
</dbReference>
<dbReference type="InterPro" id="IPR008979">
    <property type="entry name" value="Galactose-bd-like_sf"/>
</dbReference>
<dbReference type="InterPro" id="IPR015500">
    <property type="entry name" value="Peptidase_S8_subtilisin-rel"/>
</dbReference>
<dbReference type="eggNOG" id="KOG3525">
    <property type="taxonomic scope" value="Eukaryota"/>
</dbReference>
<evidence type="ECO:0000256" key="12">
    <source>
        <dbReference type="ARBA" id="ARBA00023180"/>
    </source>
</evidence>
<reference evidence="21" key="2">
    <citation type="journal article" date="2012" name="G3 (Bethesda)">
        <title>Pichia sorbitophila, an interspecies yeast hybrid reveals early steps of genome resolution following polyploidization.</title>
        <authorList>
            <person name="Leh Louis V."/>
            <person name="Despons L."/>
            <person name="Friedrich A."/>
            <person name="Martin T."/>
            <person name="Durrens P."/>
            <person name="Casaregola S."/>
            <person name="Neuveglise C."/>
            <person name="Fairhead C."/>
            <person name="Marck C."/>
            <person name="Cruz J.A."/>
            <person name="Straub M.L."/>
            <person name="Kugler V."/>
            <person name="Sacerdot C."/>
            <person name="Uzunov Z."/>
            <person name="Thierry A."/>
            <person name="Weiss S."/>
            <person name="Bleykasten C."/>
            <person name="De Montigny J."/>
            <person name="Jacques N."/>
            <person name="Jung P."/>
            <person name="Lemaire M."/>
            <person name="Mallet S."/>
            <person name="Morel G."/>
            <person name="Richard G.F."/>
            <person name="Sarkar A."/>
            <person name="Savel G."/>
            <person name="Schacherer J."/>
            <person name="Seret M.L."/>
            <person name="Talla E."/>
            <person name="Samson G."/>
            <person name="Jubin C."/>
            <person name="Poulain J."/>
            <person name="Vacherie B."/>
            <person name="Barbe V."/>
            <person name="Pelletier E."/>
            <person name="Sherman D.J."/>
            <person name="Westhof E."/>
            <person name="Weissenbach J."/>
            <person name="Baret P.V."/>
            <person name="Wincker P."/>
            <person name="Gaillardin C."/>
            <person name="Dujon B."/>
            <person name="Souciet J.L."/>
        </authorList>
    </citation>
    <scope>NUCLEOTIDE SEQUENCE [LARGE SCALE GENOMIC DNA]</scope>
    <source>
        <strain evidence="21">ATCC MYA-4447 / BCRC 22081 / CBS 7064 / NBRC 10061 / NRRL Y-12695</strain>
    </source>
</reference>
<dbReference type="GO" id="GO:0000139">
    <property type="term" value="C:Golgi membrane"/>
    <property type="evidence" value="ECO:0007669"/>
    <property type="project" value="TreeGrafter"/>
</dbReference>
<keyword evidence="8" id="KW-0106">Calcium</keyword>
<keyword evidence="12" id="KW-0325">Glycoprotein</keyword>
<keyword evidence="10 16" id="KW-0472">Membrane</keyword>
<feature type="active site" description="Charge relay system" evidence="13 14">
    <location>
        <position position="209"/>
    </location>
</feature>
<evidence type="ECO:0000259" key="18">
    <source>
        <dbReference type="PROSITE" id="PS51829"/>
    </source>
</evidence>
<keyword evidence="9 16" id="KW-1133">Transmembrane helix</keyword>
<keyword evidence="3 14" id="KW-0645">Protease</keyword>
<evidence type="ECO:0000256" key="17">
    <source>
        <dbReference type="SAM" id="SignalP"/>
    </source>
</evidence>
<dbReference type="FunFam" id="2.60.120.260:FF:000026">
    <property type="entry name" value="proprotein convertase subtilisin/kexin type 7"/>
    <property type="match status" value="1"/>
</dbReference>
<dbReference type="SUPFAM" id="SSF52743">
    <property type="entry name" value="Subtilisin-like"/>
    <property type="match status" value="1"/>
</dbReference>
<comment type="subcellular location">
    <subcellularLocation>
        <location evidence="1">Membrane</location>
    </subcellularLocation>
</comment>
<evidence type="ECO:0000313" key="19">
    <source>
        <dbReference type="EMBL" id="CCE80282.1"/>
    </source>
</evidence>
<dbReference type="SUPFAM" id="SSF49785">
    <property type="entry name" value="Galactose-binding domain-like"/>
    <property type="match status" value="1"/>
</dbReference>
<feature type="compositionally biased region" description="Acidic residues" evidence="15">
    <location>
        <begin position="768"/>
        <end position="777"/>
    </location>
</feature>
<comment type="similarity">
    <text evidence="2">Belongs to the peptidase S8 family. Furin subfamily.</text>
</comment>
<evidence type="ECO:0000256" key="1">
    <source>
        <dbReference type="ARBA" id="ARBA00004370"/>
    </source>
</evidence>
<evidence type="ECO:0000256" key="5">
    <source>
        <dbReference type="ARBA" id="ARBA00022729"/>
    </source>
</evidence>
<feature type="chain" id="PRO_5007664930" evidence="17">
    <location>
        <begin position="23"/>
        <end position="865"/>
    </location>
</feature>
<feature type="signal peptide" evidence="17">
    <location>
        <begin position="1"/>
        <end position="22"/>
    </location>
</feature>
<dbReference type="Pfam" id="PF00082">
    <property type="entry name" value="Peptidase_S8"/>
    <property type="match status" value="1"/>
</dbReference>
<feature type="domain" description="P/Homo B" evidence="18">
    <location>
        <begin position="494"/>
        <end position="634"/>
    </location>
</feature>
<dbReference type="PANTHER" id="PTHR42884:SF14">
    <property type="entry name" value="NEUROENDOCRINE CONVERTASE 1"/>
    <property type="match status" value="1"/>
</dbReference>
<dbReference type="Gene3D" id="2.60.120.260">
    <property type="entry name" value="Galactose-binding domain-like"/>
    <property type="match status" value="1"/>
</dbReference>
<dbReference type="InterPro" id="IPR034182">
    <property type="entry name" value="Kexin/furin"/>
</dbReference>
<reference evidence="20" key="1">
    <citation type="submission" date="2011-10" db="EMBL/GenBank/DDBJ databases">
        <authorList>
            <person name="Genoscope - CEA"/>
        </authorList>
    </citation>
    <scope>NUCLEOTIDE SEQUENCE</scope>
</reference>
<dbReference type="PANTHER" id="PTHR42884">
    <property type="entry name" value="PROPROTEIN CONVERTASE SUBTILISIN/KEXIN-RELATED"/>
    <property type="match status" value="1"/>
</dbReference>
<dbReference type="InParanoid" id="G8YHZ5"/>
<dbReference type="InterPro" id="IPR036852">
    <property type="entry name" value="Peptidase_S8/S53_dom_sf"/>
</dbReference>
<accession>G8YHZ5</accession>
<evidence type="ECO:0000256" key="7">
    <source>
        <dbReference type="ARBA" id="ARBA00022825"/>
    </source>
</evidence>
<dbReference type="PROSITE" id="PS51829">
    <property type="entry name" value="P_HOMO_B"/>
    <property type="match status" value="1"/>
</dbReference>
<organism evidence="20 21">
    <name type="scientific">Pichia sorbitophila (strain ATCC MYA-4447 / BCRC 22081 / CBS 7064 / NBRC 10061 / NRRL Y-12695)</name>
    <name type="common">Hybrid yeast</name>
    <dbReference type="NCBI Taxonomy" id="559304"/>
    <lineage>
        <taxon>Eukaryota</taxon>
        <taxon>Fungi</taxon>
        <taxon>Dikarya</taxon>
        <taxon>Ascomycota</taxon>
        <taxon>Saccharomycotina</taxon>
        <taxon>Pichiomycetes</taxon>
        <taxon>Debaryomycetaceae</taxon>
        <taxon>Millerozyma</taxon>
    </lineage>
</organism>
<evidence type="ECO:0000313" key="21">
    <source>
        <dbReference type="Proteomes" id="UP000005222"/>
    </source>
</evidence>
<dbReference type="InterPro" id="IPR000209">
    <property type="entry name" value="Peptidase_S8/S53_dom"/>
</dbReference>
<keyword evidence="4 16" id="KW-0812">Transmembrane</keyword>
<dbReference type="InterPro" id="IPR023828">
    <property type="entry name" value="Peptidase_S8_Ser-AS"/>
</dbReference>
<evidence type="ECO:0000256" key="8">
    <source>
        <dbReference type="ARBA" id="ARBA00022837"/>
    </source>
</evidence>
<dbReference type="EMBL" id="FO082053">
    <property type="protein sequence ID" value="CCE80282.1"/>
    <property type="molecule type" value="Genomic_DNA"/>
</dbReference>
<evidence type="ECO:0000256" key="11">
    <source>
        <dbReference type="ARBA" id="ARBA00023145"/>
    </source>
</evidence>
<evidence type="ECO:0000256" key="15">
    <source>
        <dbReference type="SAM" id="MobiDB-lite"/>
    </source>
</evidence>